<feature type="region of interest" description="Disordered" evidence="2">
    <location>
        <begin position="96"/>
        <end position="116"/>
    </location>
</feature>
<comment type="caution">
    <text evidence="3">The sequence shown here is derived from an EMBL/GenBank/DDBJ whole genome shotgun (WGS) entry which is preliminary data.</text>
</comment>
<sequence>MHPADDDDQDNVQVIRLAGSKGKTAHITTHQDTSSGTTIVLWNDVLRVFPDALYLQRGRRVIPFLKGADFEDLRPPRVAAIPGAILDVIVKDELKQDTQGKQQKGTTTTPVEMPPQSKSAITIVATNSASGRNPAYGDELTALENYNHIDLPSNITVERSVAYKSEGPAVDNNTHVDHSRSAAPGRNPTYGDELAALENYNHIDPPSNLAAGKSATSMPVGRNPTYGDELAALENYNHIDVPSMSARGPQFIPENFTNPSQGSSDKLQEPPSSIKSGSRMPQFHPEKTPTPTLPTKSPQRGNTTAELAQLGGRVKRSGYAPSPNVSKQDDTAKQRGQGHFQIGVRHETGVGAQRDYGLAMEYFVKASEQGHAEAPYNIARMYEYGRGVSQNESKAAEWYIKAGERGHFLSQIKLGSQYAYGEGVPRNPSESFKWRLLAAEQGDMSSQYLVGLQYDSGDGIPQDNLKALEWYLKAAEKGDSSAKYRLGQLYRTGPTGIPQDYPKALDWYLKAAKHGHMGAETEIGTMYELGLGVPKDESKAMEWYDKAGDHYGAAEAWDRRDKLSATILNRQQQQQQQEQ</sequence>
<gene>
    <name evidence="3" type="ORF">BGZ97_007916</name>
</gene>
<name>A0A9P6RB48_9FUNG</name>
<evidence type="ECO:0000313" key="4">
    <source>
        <dbReference type="Proteomes" id="UP000823405"/>
    </source>
</evidence>
<dbReference type="PANTHER" id="PTHR11102">
    <property type="entry name" value="SEL-1-LIKE PROTEIN"/>
    <property type="match status" value="1"/>
</dbReference>
<dbReference type="PANTHER" id="PTHR11102:SF160">
    <property type="entry name" value="ERAD-ASSOCIATED E3 UBIQUITIN-PROTEIN LIGASE COMPONENT HRD3"/>
    <property type="match status" value="1"/>
</dbReference>
<evidence type="ECO:0000313" key="3">
    <source>
        <dbReference type="EMBL" id="KAG0315714.1"/>
    </source>
</evidence>
<accession>A0A9P6RB48</accession>
<dbReference type="InterPro" id="IPR050767">
    <property type="entry name" value="Sel1_AlgK"/>
</dbReference>
<organism evidence="3 4">
    <name type="scientific">Linnemannia gamsii</name>
    <dbReference type="NCBI Taxonomy" id="64522"/>
    <lineage>
        <taxon>Eukaryota</taxon>
        <taxon>Fungi</taxon>
        <taxon>Fungi incertae sedis</taxon>
        <taxon>Mucoromycota</taxon>
        <taxon>Mortierellomycotina</taxon>
        <taxon>Mortierellomycetes</taxon>
        <taxon>Mortierellales</taxon>
        <taxon>Mortierellaceae</taxon>
        <taxon>Linnemannia</taxon>
    </lineage>
</organism>
<dbReference type="SUPFAM" id="SSF81901">
    <property type="entry name" value="HCP-like"/>
    <property type="match status" value="2"/>
</dbReference>
<dbReference type="InterPro" id="IPR011990">
    <property type="entry name" value="TPR-like_helical_dom_sf"/>
</dbReference>
<comment type="similarity">
    <text evidence="1">Belongs to the sel-1 family.</text>
</comment>
<dbReference type="InterPro" id="IPR006597">
    <property type="entry name" value="Sel1-like"/>
</dbReference>
<feature type="compositionally biased region" description="Low complexity" evidence="2">
    <location>
        <begin position="289"/>
        <end position="298"/>
    </location>
</feature>
<protein>
    <recommendedName>
        <fullName evidence="5">HCP-like protein</fullName>
    </recommendedName>
</protein>
<dbReference type="SMART" id="SM00671">
    <property type="entry name" value="SEL1"/>
    <property type="match status" value="6"/>
</dbReference>
<evidence type="ECO:0000256" key="2">
    <source>
        <dbReference type="SAM" id="MobiDB-lite"/>
    </source>
</evidence>
<keyword evidence="4" id="KW-1185">Reference proteome</keyword>
<reference evidence="3" key="1">
    <citation type="journal article" date="2020" name="Fungal Divers.">
        <title>Resolving the Mortierellaceae phylogeny through synthesis of multi-gene phylogenetics and phylogenomics.</title>
        <authorList>
            <person name="Vandepol N."/>
            <person name="Liber J."/>
            <person name="Desiro A."/>
            <person name="Na H."/>
            <person name="Kennedy M."/>
            <person name="Barry K."/>
            <person name="Grigoriev I.V."/>
            <person name="Miller A.N."/>
            <person name="O'Donnell K."/>
            <person name="Stajich J.E."/>
            <person name="Bonito G."/>
        </authorList>
    </citation>
    <scope>NUCLEOTIDE SEQUENCE</scope>
    <source>
        <strain evidence="3">NVP60</strain>
    </source>
</reference>
<feature type="compositionally biased region" description="Polar residues" evidence="2">
    <location>
        <begin position="255"/>
        <end position="276"/>
    </location>
</feature>
<dbReference type="OrthoDB" id="2446193at2759"/>
<dbReference type="EMBL" id="JAAAIN010000356">
    <property type="protein sequence ID" value="KAG0315714.1"/>
    <property type="molecule type" value="Genomic_DNA"/>
</dbReference>
<dbReference type="Proteomes" id="UP000823405">
    <property type="component" value="Unassembled WGS sequence"/>
</dbReference>
<proteinExistence type="inferred from homology"/>
<evidence type="ECO:0008006" key="5">
    <source>
        <dbReference type="Google" id="ProtNLM"/>
    </source>
</evidence>
<dbReference type="AlphaFoldDB" id="A0A9P6RB48"/>
<dbReference type="Gene3D" id="1.25.40.10">
    <property type="entry name" value="Tetratricopeptide repeat domain"/>
    <property type="match status" value="2"/>
</dbReference>
<feature type="region of interest" description="Disordered" evidence="2">
    <location>
        <begin position="244"/>
        <end position="337"/>
    </location>
</feature>
<feature type="region of interest" description="Disordered" evidence="2">
    <location>
        <begin position="167"/>
        <end position="191"/>
    </location>
</feature>
<feature type="compositionally biased region" description="Low complexity" evidence="2">
    <location>
        <begin position="99"/>
        <end position="109"/>
    </location>
</feature>
<evidence type="ECO:0000256" key="1">
    <source>
        <dbReference type="ARBA" id="ARBA00038101"/>
    </source>
</evidence>
<dbReference type="Pfam" id="PF08238">
    <property type="entry name" value="Sel1"/>
    <property type="match status" value="6"/>
</dbReference>